<dbReference type="Pfam" id="PF03330">
    <property type="entry name" value="DPBB_1"/>
    <property type="match status" value="1"/>
</dbReference>
<organism evidence="7 8">
    <name type="scientific">Brachymonas denitrificans DSM 15123</name>
    <dbReference type="NCBI Taxonomy" id="1121117"/>
    <lineage>
        <taxon>Bacteria</taxon>
        <taxon>Pseudomonadati</taxon>
        <taxon>Pseudomonadota</taxon>
        <taxon>Betaproteobacteria</taxon>
        <taxon>Burkholderiales</taxon>
        <taxon>Comamonadaceae</taxon>
        <taxon>Brachymonas</taxon>
    </lineage>
</organism>
<dbReference type="EMBL" id="FOCW01000001">
    <property type="protein sequence ID" value="SEN09483.1"/>
    <property type="molecule type" value="Genomic_DNA"/>
</dbReference>
<dbReference type="AlphaFoldDB" id="A0A1H8DQJ0"/>
<dbReference type="GO" id="GO:0008932">
    <property type="term" value="F:lytic endotransglycosylase activity"/>
    <property type="evidence" value="ECO:0007669"/>
    <property type="project" value="UniProtKB-UniRule"/>
</dbReference>
<feature type="compositionally biased region" description="Basic and acidic residues" evidence="5">
    <location>
        <begin position="102"/>
        <end position="111"/>
    </location>
</feature>
<dbReference type="NCBIfam" id="TIGR00413">
    <property type="entry name" value="rlpA"/>
    <property type="match status" value="1"/>
</dbReference>
<evidence type="ECO:0000256" key="1">
    <source>
        <dbReference type="ARBA" id="ARBA00023239"/>
    </source>
</evidence>
<dbReference type="HAMAP" id="MF_02071">
    <property type="entry name" value="RlpA"/>
    <property type="match status" value="1"/>
</dbReference>
<evidence type="ECO:0000256" key="4">
    <source>
        <dbReference type="RuleBase" id="RU003495"/>
    </source>
</evidence>
<dbReference type="InterPro" id="IPR009009">
    <property type="entry name" value="RlpA-like_DPBB"/>
</dbReference>
<dbReference type="InterPro" id="IPR012997">
    <property type="entry name" value="RplA"/>
</dbReference>
<feature type="region of interest" description="Disordered" evidence="5">
    <location>
        <begin position="97"/>
        <end position="124"/>
    </location>
</feature>
<dbReference type="STRING" id="1121117.SAMN02745977_00412"/>
<dbReference type="Gene3D" id="2.40.40.10">
    <property type="entry name" value="RlpA-like domain"/>
    <property type="match status" value="1"/>
</dbReference>
<reference evidence="7 8" key="1">
    <citation type="submission" date="2016-10" db="EMBL/GenBank/DDBJ databases">
        <authorList>
            <person name="de Groot N.N."/>
        </authorList>
    </citation>
    <scope>NUCLEOTIDE SEQUENCE [LARGE SCALE GENOMIC DNA]</scope>
    <source>
        <strain evidence="7 8">DSM 15123</strain>
    </source>
</reference>
<keyword evidence="2 3" id="KW-0961">Cell wall biogenesis/degradation</keyword>
<dbReference type="InterPro" id="IPR034718">
    <property type="entry name" value="RlpA"/>
</dbReference>
<dbReference type="InterPro" id="IPR036908">
    <property type="entry name" value="RlpA-like_sf"/>
</dbReference>
<gene>
    <name evidence="3" type="primary">rlpA</name>
    <name evidence="7" type="ORF">SAMN02745977_00412</name>
</gene>
<dbReference type="SUPFAM" id="SSF50685">
    <property type="entry name" value="Barwin-like endoglucanases"/>
    <property type="match status" value="1"/>
</dbReference>
<dbReference type="PANTHER" id="PTHR34183:SF8">
    <property type="entry name" value="ENDOLYTIC PEPTIDOGLYCAN TRANSGLYCOSYLASE RLPA-RELATED"/>
    <property type="match status" value="1"/>
</dbReference>
<feature type="domain" description="RlpA-like protein double-psi beta-barrel" evidence="6">
    <location>
        <begin position="151"/>
        <end position="239"/>
    </location>
</feature>
<comment type="function">
    <text evidence="3">Lytic transglycosylase with a strong preference for naked glycan strands that lack stem peptides.</text>
</comment>
<protein>
    <recommendedName>
        <fullName evidence="3">Endolytic peptidoglycan transglycosylase RlpA</fullName>
        <ecNumber evidence="3">4.2.2.-</ecNumber>
    </recommendedName>
</protein>
<evidence type="ECO:0000313" key="8">
    <source>
        <dbReference type="Proteomes" id="UP000199531"/>
    </source>
</evidence>
<dbReference type="PANTHER" id="PTHR34183">
    <property type="entry name" value="ENDOLYTIC PEPTIDOGLYCAN TRANSGLYCOSYLASE RLPA"/>
    <property type="match status" value="1"/>
</dbReference>
<dbReference type="Proteomes" id="UP000199531">
    <property type="component" value="Unassembled WGS sequence"/>
</dbReference>
<keyword evidence="1 3" id="KW-0456">Lyase</keyword>
<evidence type="ECO:0000256" key="3">
    <source>
        <dbReference type="HAMAP-Rule" id="MF_02071"/>
    </source>
</evidence>
<keyword evidence="7" id="KW-0449">Lipoprotein</keyword>
<evidence type="ECO:0000256" key="5">
    <source>
        <dbReference type="SAM" id="MobiDB-lite"/>
    </source>
</evidence>
<keyword evidence="8" id="KW-1185">Reference proteome</keyword>
<evidence type="ECO:0000313" key="7">
    <source>
        <dbReference type="EMBL" id="SEN09483.1"/>
    </source>
</evidence>
<evidence type="ECO:0000259" key="6">
    <source>
        <dbReference type="Pfam" id="PF03330"/>
    </source>
</evidence>
<evidence type="ECO:0000256" key="2">
    <source>
        <dbReference type="ARBA" id="ARBA00023316"/>
    </source>
</evidence>
<accession>A0A1H8DQJ0</accession>
<comment type="similarity">
    <text evidence="3 4">Belongs to the RlpA family.</text>
</comment>
<proteinExistence type="inferred from homology"/>
<name>A0A1H8DQJ0_9BURK</name>
<dbReference type="EC" id="4.2.2.-" evidence="3"/>
<dbReference type="GO" id="GO:0071555">
    <property type="term" value="P:cell wall organization"/>
    <property type="evidence" value="ECO:0007669"/>
    <property type="project" value="UniProtKB-KW"/>
</dbReference>
<dbReference type="CDD" id="cd22268">
    <property type="entry name" value="DPBB_RlpA-like"/>
    <property type="match status" value="1"/>
</dbReference>
<dbReference type="GO" id="GO:0000270">
    <property type="term" value="P:peptidoglycan metabolic process"/>
    <property type="evidence" value="ECO:0007669"/>
    <property type="project" value="UniProtKB-UniRule"/>
</dbReference>
<sequence>MQLFSAVMKNTFLIKHRSDALRALCLTAGLGFCSMLLGTAWAQSIDAPSSPQISASVQAVQPAGESFAPVTAPATVQAEPHVFADAAEQPAMTLPAAPSFAKEARVAQDSKRKNRRNSKRSSYAAPEVADIAAGIGKPTELLADAEGASFQQGKASWYGDRFHNRLTANGERYNMNAMTAAHKTLPFGTMVLVKSPDTGKSVMVRINDRGPYAHGRIIDLSRAAATQLGVKNHGVYRVMLYKAGKGGKLQKIAQGKES</sequence>